<keyword evidence="6" id="KW-0010">Activator</keyword>
<keyword evidence="4" id="KW-0805">Transcription regulation</keyword>
<dbReference type="EMBL" id="JQEC01000015">
    <property type="protein sequence ID" value="KGJ95226.1"/>
    <property type="molecule type" value="Genomic_DNA"/>
</dbReference>
<dbReference type="PANTHER" id="PTHR32071:SF95">
    <property type="entry name" value="DNA-BINDING TRANSCRIPTIONAL REGULATOR NTRC"/>
    <property type="match status" value="1"/>
</dbReference>
<dbReference type="Proteomes" id="UP000029868">
    <property type="component" value="Unassembled WGS sequence"/>
</dbReference>
<comment type="caution">
    <text evidence="12">The sequence shown here is derived from an EMBL/GenBank/DDBJ whole genome shotgun (WGS) entry which is preliminary data.</text>
</comment>
<dbReference type="Pfam" id="PF00158">
    <property type="entry name" value="Sigma54_activat"/>
    <property type="match status" value="1"/>
</dbReference>
<dbReference type="GO" id="GO:0005524">
    <property type="term" value="F:ATP binding"/>
    <property type="evidence" value="ECO:0007669"/>
    <property type="project" value="UniProtKB-KW"/>
</dbReference>
<evidence type="ECO:0000256" key="2">
    <source>
        <dbReference type="ARBA" id="ARBA00022840"/>
    </source>
</evidence>
<dbReference type="SMART" id="SM00267">
    <property type="entry name" value="GGDEF"/>
    <property type="match status" value="1"/>
</dbReference>
<dbReference type="InterPro" id="IPR002078">
    <property type="entry name" value="Sigma_54_int"/>
</dbReference>
<dbReference type="CDD" id="cd00009">
    <property type="entry name" value="AAA"/>
    <property type="match status" value="1"/>
</dbReference>
<evidence type="ECO:0000259" key="11">
    <source>
        <dbReference type="PROSITE" id="PS50887"/>
    </source>
</evidence>
<name>A0A099KXB3_COLPS</name>
<evidence type="ECO:0000256" key="3">
    <source>
        <dbReference type="ARBA" id="ARBA00023012"/>
    </source>
</evidence>
<evidence type="ECO:0000256" key="1">
    <source>
        <dbReference type="ARBA" id="ARBA00022741"/>
    </source>
</evidence>
<dbReference type="NCBIfam" id="TIGR00254">
    <property type="entry name" value="GGDEF"/>
    <property type="match status" value="1"/>
</dbReference>
<dbReference type="CDD" id="cd01949">
    <property type="entry name" value="GGDEF"/>
    <property type="match status" value="1"/>
</dbReference>
<keyword evidence="1" id="KW-0547">Nucleotide-binding</keyword>
<evidence type="ECO:0000256" key="7">
    <source>
        <dbReference type="ARBA" id="ARBA00023163"/>
    </source>
</evidence>
<dbReference type="InterPro" id="IPR043128">
    <property type="entry name" value="Rev_trsase/Diguanyl_cyclase"/>
</dbReference>
<dbReference type="GO" id="GO:0003677">
    <property type="term" value="F:DNA binding"/>
    <property type="evidence" value="ECO:0007669"/>
    <property type="project" value="UniProtKB-KW"/>
</dbReference>
<evidence type="ECO:0000313" key="12">
    <source>
        <dbReference type="EMBL" id="KGJ95226.1"/>
    </source>
</evidence>
<accession>A0A099KXB3</accession>
<dbReference type="InterPro" id="IPR003593">
    <property type="entry name" value="AAA+_ATPase"/>
</dbReference>
<dbReference type="Gene3D" id="3.30.70.270">
    <property type="match status" value="1"/>
</dbReference>
<dbReference type="InterPro" id="IPR029787">
    <property type="entry name" value="Nucleotide_cyclase"/>
</dbReference>
<dbReference type="InterPro" id="IPR000160">
    <property type="entry name" value="GGDEF_dom"/>
</dbReference>
<gene>
    <name evidence="12" type="ORF">GAB14E_2008</name>
</gene>
<dbReference type="GO" id="GO:0006355">
    <property type="term" value="P:regulation of DNA-templated transcription"/>
    <property type="evidence" value="ECO:0007669"/>
    <property type="project" value="InterPro"/>
</dbReference>
<dbReference type="SUPFAM" id="SSF55073">
    <property type="entry name" value="Nucleotide cyclase"/>
    <property type="match status" value="1"/>
</dbReference>
<dbReference type="AlphaFoldDB" id="A0A099KXB3"/>
<dbReference type="InterPro" id="IPR027417">
    <property type="entry name" value="P-loop_NTPase"/>
</dbReference>
<dbReference type="SUPFAM" id="SSF52540">
    <property type="entry name" value="P-loop containing nucleoside triphosphate hydrolases"/>
    <property type="match status" value="1"/>
</dbReference>
<feature type="coiled-coil region" evidence="8">
    <location>
        <begin position="521"/>
        <end position="552"/>
    </location>
</feature>
<keyword evidence="2" id="KW-0067">ATP-binding</keyword>
<evidence type="ECO:0000256" key="4">
    <source>
        <dbReference type="ARBA" id="ARBA00023015"/>
    </source>
</evidence>
<keyword evidence="7" id="KW-0804">Transcription</keyword>
<dbReference type="PROSITE" id="PS50887">
    <property type="entry name" value="GGDEF"/>
    <property type="match status" value="1"/>
</dbReference>
<feature type="region of interest" description="Disordered" evidence="9">
    <location>
        <begin position="103"/>
        <end position="124"/>
    </location>
</feature>
<evidence type="ECO:0000256" key="8">
    <source>
        <dbReference type="SAM" id="Coils"/>
    </source>
</evidence>
<reference evidence="12 13" key="1">
    <citation type="submission" date="2014-08" db="EMBL/GenBank/DDBJ databases">
        <title>Genomic and Phenotypic Diversity of Colwellia psychrerythraea strains from Disparate Marine Basins.</title>
        <authorList>
            <person name="Techtmann S.M."/>
            <person name="Stelling S.C."/>
            <person name="Utturkar S.M."/>
            <person name="Alshibli N."/>
            <person name="Harris A."/>
            <person name="Brown S.D."/>
            <person name="Hazen T.C."/>
        </authorList>
    </citation>
    <scope>NUCLEOTIDE SEQUENCE [LARGE SCALE GENOMIC DNA]</scope>
    <source>
        <strain evidence="12 13">GAB14E</strain>
    </source>
</reference>
<dbReference type="Gene3D" id="3.40.50.300">
    <property type="entry name" value="P-loop containing nucleotide triphosphate hydrolases"/>
    <property type="match status" value="1"/>
</dbReference>
<proteinExistence type="predicted"/>
<keyword evidence="5" id="KW-0238">DNA-binding</keyword>
<feature type="domain" description="Sigma-54 factor interaction" evidence="10">
    <location>
        <begin position="551"/>
        <end position="780"/>
    </location>
</feature>
<dbReference type="PROSITE" id="PS50045">
    <property type="entry name" value="SIGMA54_INTERACT_4"/>
    <property type="match status" value="1"/>
</dbReference>
<evidence type="ECO:0000256" key="6">
    <source>
        <dbReference type="ARBA" id="ARBA00023159"/>
    </source>
</evidence>
<dbReference type="Pfam" id="PF25601">
    <property type="entry name" value="AAA_lid_14"/>
    <property type="match status" value="1"/>
</dbReference>
<dbReference type="InterPro" id="IPR058031">
    <property type="entry name" value="AAA_lid_NorR"/>
</dbReference>
<evidence type="ECO:0000256" key="9">
    <source>
        <dbReference type="SAM" id="MobiDB-lite"/>
    </source>
</evidence>
<dbReference type="InterPro" id="IPR025944">
    <property type="entry name" value="Sigma_54_int_dom_CS"/>
</dbReference>
<dbReference type="FunFam" id="3.40.50.300:FF:000006">
    <property type="entry name" value="DNA-binding transcriptional regulator NtrC"/>
    <property type="match status" value="1"/>
</dbReference>
<evidence type="ECO:0000313" key="13">
    <source>
        <dbReference type="Proteomes" id="UP000029868"/>
    </source>
</evidence>
<dbReference type="GO" id="GO:0000160">
    <property type="term" value="P:phosphorelay signal transduction system"/>
    <property type="evidence" value="ECO:0007669"/>
    <property type="project" value="UniProtKB-KW"/>
</dbReference>
<dbReference type="PROSITE" id="PS00688">
    <property type="entry name" value="SIGMA54_INTERACT_3"/>
    <property type="match status" value="1"/>
</dbReference>
<dbReference type="PANTHER" id="PTHR32071">
    <property type="entry name" value="TRANSCRIPTIONAL REGULATORY PROTEIN"/>
    <property type="match status" value="1"/>
</dbReference>
<dbReference type="Gene3D" id="1.10.8.60">
    <property type="match status" value="1"/>
</dbReference>
<protein>
    <submittedName>
        <fullName evidence="12">Response regulator receiver protein</fullName>
    </submittedName>
</protein>
<evidence type="ECO:0000256" key="5">
    <source>
        <dbReference type="ARBA" id="ARBA00023125"/>
    </source>
</evidence>
<feature type="compositionally biased region" description="Basic and acidic residues" evidence="9">
    <location>
        <begin position="106"/>
        <end position="117"/>
    </location>
</feature>
<sequence length="979" mass="111352">MNNNKRMIDFYAEAIARLTGASFVNIACCQSKQVESFSTTGELSDHLLPEFDLSRADICLPKLKDNEKSFLPQSTTKLTSIFKSQEKNSFIIHLSFEQVDESYSDTDDKNSRSEVRRRPQNNADKSAQSLWLGLTFTHHLPNWLSNDALAENGDSDQQFYPLLESLLKLGYLLVNHLESTAMLLRDPVTSLSSRIEFQSSLRKLFAESSQVAMIMINLADFQVINKKFGHDVGDQVITKIAQVLSQTLRKKELISRFGGTLFAIALPFNSRDDIANMTNRLYFKLQQPEYLQGAFSPQFKLGASVINTGSQDASITDYMTELITKTDQALHAAKTESQLNIVIWHPQLHLQYQQLQDYISGIFTADTTTDYRNMSLLWDISNLVETYSQFDVLFDKVTQRFAQSFNFDVSGLVFHKTDDEHSTEIHLKIDEQGIAHRLQKIDSSLDEPLLNILQSSQNIQPRCLTINESETLFVTPFNEHGKGLFYLRGTNSNFNLESASQLLLTALIKQLGRAYAREILKQRLNLQLFNHKEQLQAELDQLKQTLHSSEILYHSKVMEDLMKKAHRSATSDTTTLIIGESGTGKERLVHAIHQKGNRRDRPLVIVDCGAITETLIESELFGHVKGAFTGAERSSKGRIFDADSGILMLDEIGELPLRVQAKLLRFVQEKQFTPVGATKINQVDVKIIAVTNRDLQHEVNQGQFRQDLFYRLNVVVLQAPPLRERVEDIPLLAQHFLKKSALLHDEPLKTLLPDALDKMMKYSWPGNIRELENCLIQATLLCESSQIKFSELGIAQDDSSNTISPQLASGNIKTTLSEKINTIVDKEEQSVVEQHESFLKQFNLMMAQFVRGIVQQSKSEQSPLGRWLEDDLLLLTYLASQKNTHQVAMRLGLSHSTVRRKINKISSENDKHREKDWQHVMEELRPIINGQLFLGNDTLKRIKLEMLHTILHEVNGNATLSATLMGISEPTFYKWKKEL</sequence>
<evidence type="ECO:0000259" key="10">
    <source>
        <dbReference type="PROSITE" id="PS50045"/>
    </source>
</evidence>
<organism evidence="12 13">
    <name type="scientific">Colwellia psychrerythraea</name>
    <name type="common">Vibrio psychroerythus</name>
    <dbReference type="NCBI Taxonomy" id="28229"/>
    <lineage>
        <taxon>Bacteria</taxon>
        <taxon>Pseudomonadati</taxon>
        <taxon>Pseudomonadota</taxon>
        <taxon>Gammaproteobacteria</taxon>
        <taxon>Alteromonadales</taxon>
        <taxon>Colwelliaceae</taxon>
        <taxon>Colwellia</taxon>
    </lineage>
</organism>
<dbReference type="Pfam" id="PF00990">
    <property type="entry name" value="GGDEF"/>
    <property type="match status" value="1"/>
</dbReference>
<dbReference type="RefSeq" id="WP_052093573.1">
    <property type="nucleotide sequence ID" value="NZ_JQEC01000015.1"/>
</dbReference>
<dbReference type="SMART" id="SM00382">
    <property type="entry name" value="AAA"/>
    <property type="match status" value="1"/>
</dbReference>
<feature type="domain" description="GGDEF" evidence="11">
    <location>
        <begin position="209"/>
        <end position="346"/>
    </location>
</feature>
<keyword evidence="3" id="KW-0902">Two-component regulatory system</keyword>
<dbReference type="PATRIC" id="fig|28229.3.peg.1616"/>
<keyword evidence="8" id="KW-0175">Coiled coil</keyword>